<dbReference type="CDD" id="cd00757">
    <property type="entry name" value="ThiF_MoeB_HesA_family"/>
    <property type="match status" value="1"/>
</dbReference>
<dbReference type="GO" id="GO:0005524">
    <property type="term" value="F:ATP binding"/>
    <property type="evidence" value="ECO:0007669"/>
    <property type="project" value="UniProtKB-KW"/>
</dbReference>
<dbReference type="STRING" id="675864.SAMN04489747_2638"/>
<reference evidence="5 6" key="1">
    <citation type="submission" date="2016-10" db="EMBL/GenBank/DDBJ databases">
        <authorList>
            <person name="de Groot N.N."/>
        </authorList>
    </citation>
    <scope>NUCLEOTIDE SEQUENCE [LARGE SCALE GENOMIC DNA]</scope>
    <source>
        <strain evidence="5 6">MON 2.2</strain>
    </source>
</reference>
<dbReference type="OrthoDB" id="9804286at2"/>
<keyword evidence="3" id="KW-0067">ATP-binding</keyword>
<dbReference type="GO" id="GO:0008641">
    <property type="term" value="F:ubiquitin-like modifier activating enzyme activity"/>
    <property type="evidence" value="ECO:0007669"/>
    <property type="project" value="InterPro"/>
</dbReference>
<accession>A0A1G7AJ93</accession>
<evidence type="ECO:0000256" key="1">
    <source>
        <dbReference type="ARBA" id="ARBA00022679"/>
    </source>
</evidence>
<sequence length="384" mass="41084">MSTLPPLVEPAGQLSEEELVRYDRHLLLPQIGLQGQLRLRNARVLVVGAGGLGSPALAYLAAAGVGVLGVVDDDRVEVSNLQRQILHGTEDVGRPKVESAADAVARWNPHVEVRTHPVRLTSENAMEIVAGYDLVLDGTDNFATRYLVNDACALSGIPYVWASILRFDGQVSVFWAGHGPCYRCLFPEPPPPGMVPSCAEGGVLGVLCAALGSAQVNEAIKLVTGAGEPLLGRLQIHDALAATWHTLEFAADPDCALCGTDPTITELQDYEELCGLPPVQEPVPTVEVAELRTMLAERAEGRRRFTLVDVREPHEREVSLIDGSVLVPKGAIESGDGVALLPRDEPLVLYCRSGARSEQSLRALRAAGFAEVSHLEGGILAWQA</sequence>
<feature type="domain" description="Rhodanese" evidence="4">
    <location>
        <begin position="301"/>
        <end position="384"/>
    </location>
</feature>
<dbReference type="Pfam" id="PF00899">
    <property type="entry name" value="ThiF"/>
    <property type="match status" value="1"/>
</dbReference>
<dbReference type="PANTHER" id="PTHR10953">
    <property type="entry name" value="UBIQUITIN-ACTIVATING ENZYME E1"/>
    <property type="match status" value="1"/>
</dbReference>
<dbReference type="PROSITE" id="PS50206">
    <property type="entry name" value="RHODANESE_3"/>
    <property type="match status" value="1"/>
</dbReference>
<dbReference type="SMART" id="SM00450">
    <property type="entry name" value="RHOD"/>
    <property type="match status" value="1"/>
</dbReference>
<organism evidence="5 6">
    <name type="scientific">Auraticoccus monumenti</name>
    <dbReference type="NCBI Taxonomy" id="675864"/>
    <lineage>
        <taxon>Bacteria</taxon>
        <taxon>Bacillati</taxon>
        <taxon>Actinomycetota</taxon>
        <taxon>Actinomycetes</taxon>
        <taxon>Propionibacteriales</taxon>
        <taxon>Propionibacteriaceae</taxon>
        <taxon>Auraticoccus</taxon>
    </lineage>
</organism>
<dbReference type="GO" id="GO:0005829">
    <property type="term" value="C:cytosol"/>
    <property type="evidence" value="ECO:0007669"/>
    <property type="project" value="TreeGrafter"/>
</dbReference>
<evidence type="ECO:0000259" key="4">
    <source>
        <dbReference type="PROSITE" id="PS50206"/>
    </source>
</evidence>
<proteinExistence type="predicted"/>
<dbReference type="InterPro" id="IPR045886">
    <property type="entry name" value="ThiF/MoeB/HesA"/>
</dbReference>
<dbReference type="SUPFAM" id="SSF69572">
    <property type="entry name" value="Activating enzymes of the ubiquitin-like proteins"/>
    <property type="match status" value="1"/>
</dbReference>
<dbReference type="GO" id="GO:0008146">
    <property type="term" value="F:sulfotransferase activity"/>
    <property type="evidence" value="ECO:0007669"/>
    <property type="project" value="TreeGrafter"/>
</dbReference>
<dbReference type="CDD" id="cd00158">
    <property type="entry name" value="RHOD"/>
    <property type="match status" value="1"/>
</dbReference>
<evidence type="ECO:0000256" key="2">
    <source>
        <dbReference type="ARBA" id="ARBA00022741"/>
    </source>
</evidence>
<dbReference type="InterPro" id="IPR001763">
    <property type="entry name" value="Rhodanese-like_dom"/>
</dbReference>
<dbReference type="Proteomes" id="UP000198546">
    <property type="component" value="Chromosome i"/>
</dbReference>
<keyword evidence="1 5" id="KW-0808">Transferase</keyword>
<keyword evidence="2" id="KW-0547">Nucleotide-binding</keyword>
<evidence type="ECO:0000313" key="6">
    <source>
        <dbReference type="Proteomes" id="UP000198546"/>
    </source>
</evidence>
<dbReference type="Gene3D" id="3.40.250.10">
    <property type="entry name" value="Rhodanese-like domain"/>
    <property type="match status" value="1"/>
</dbReference>
<dbReference type="PANTHER" id="PTHR10953:SF102">
    <property type="entry name" value="ADENYLYLTRANSFERASE AND SULFURTRANSFERASE MOCS3"/>
    <property type="match status" value="1"/>
</dbReference>
<keyword evidence="6" id="KW-1185">Reference proteome</keyword>
<keyword evidence="5" id="KW-0548">Nucleotidyltransferase</keyword>
<protein>
    <submittedName>
        <fullName evidence="5">Adenylyltransferase and sulfurtransferase</fullName>
    </submittedName>
</protein>
<dbReference type="FunFam" id="3.40.50.720:FF:000033">
    <property type="entry name" value="Adenylyltransferase and sulfurtransferase MOCS3"/>
    <property type="match status" value="1"/>
</dbReference>
<dbReference type="Pfam" id="PF00581">
    <property type="entry name" value="Rhodanese"/>
    <property type="match status" value="1"/>
</dbReference>
<dbReference type="InterPro" id="IPR036873">
    <property type="entry name" value="Rhodanese-like_dom_sf"/>
</dbReference>
<dbReference type="Gene3D" id="3.40.50.720">
    <property type="entry name" value="NAD(P)-binding Rossmann-like Domain"/>
    <property type="match status" value="1"/>
</dbReference>
<dbReference type="GO" id="GO:0016779">
    <property type="term" value="F:nucleotidyltransferase activity"/>
    <property type="evidence" value="ECO:0007669"/>
    <property type="project" value="UniProtKB-KW"/>
</dbReference>
<name>A0A1G7AJ93_9ACTN</name>
<dbReference type="GO" id="GO:0004792">
    <property type="term" value="F:thiosulfate-cyanide sulfurtransferase activity"/>
    <property type="evidence" value="ECO:0007669"/>
    <property type="project" value="TreeGrafter"/>
</dbReference>
<gene>
    <name evidence="5" type="ORF">SAMN04489747_2638</name>
</gene>
<dbReference type="InterPro" id="IPR000594">
    <property type="entry name" value="ThiF_NAD_FAD-bd"/>
</dbReference>
<dbReference type="NCBIfam" id="NF004281">
    <property type="entry name" value="PRK05690.1"/>
    <property type="match status" value="1"/>
</dbReference>
<dbReference type="InterPro" id="IPR035985">
    <property type="entry name" value="Ubiquitin-activating_enz"/>
</dbReference>
<dbReference type="EMBL" id="LT629688">
    <property type="protein sequence ID" value="SDE14881.1"/>
    <property type="molecule type" value="Genomic_DNA"/>
</dbReference>
<dbReference type="AlphaFoldDB" id="A0A1G7AJ93"/>
<dbReference type="RefSeq" id="WP_090594190.1">
    <property type="nucleotide sequence ID" value="NZ_LT629688.1"/>
</dbReference>
<evidence type="ECO:0000256" key="3">
    <source>
        <dbReference type="ARBA" id="ARBA00022840"/>
    </source>
</evidence>
<evidence type="ECO:0000313" key="5">
    <source>
        <dbReference type="EMBL" id="SDE14881.1"/>
    </source>
</evidence>